<feature type="region of interest" description="Disordered" evidence="3">
    <location>
        <begin position="334"/>
        <end position="420"/>
    </location>
</feature>
<proteinExistence type="inferred from homology"/>
<dbReference type="Pfam" id="PF10309">
    <property type="entry name" value="NCBP3"/>
    <property type="match status" value="1"/>
</dbReference>
<dbReference type="AlphaFoldDB" id="A0A8X6L947"/>
<feature type="region of interest" description="Disordered" evidence="3">
    <location>
        <begin position="482"/>
        <end position="567"/>
    </location>
</feature>
<feature type="compositionally biased region" description="Low complexity" evidence="3">
    <location>
        <begin position="498"/>
        <end position="516"/>
    </location>
</feature>
<evidence type="ECO:0000256" key="2">
    <source>
        <dbReference type="ARBA" id="ARBA00019876"/>
    </source>
</evidence>
<evidence type="ECO:0000256" key="3">
    <source>
        <dbReference type="SAM" id="MobiDB-lite"/>
    </source>
</evidence>
<dbReference type="InterPro" id="IPR019416">
    <property type="entry name" value="NCBP3"/>
</dbReference>
<feature type="compositionally biased region" description="Basic and acidic residues" evidence="3">
    <location>
        <begin position="232"/>
        <end position="242"/>
    </location>
</feature>
<dbReference type="PANTHER" id="PTHR16291">
    <property type="entry name" value="NUCLEAR CAP-BINDING PROTEIN SUBUNIT 3"/>
    <property type="match status" value="1"/>
</dbReference>
<dbReference type="GO" id="GO:0000340">
    <property type="term" value="F:RNA 7-methylguanosine cap binding"/>
    <property type="evidence" value="ECO:0007669"/>
    <property type="project" value="InterPro"/>
</dbReference>
<feature type="compositionally biased region" description="Polar residues" evidence="3">
    <location>
        <begin position="401"/>
        <end position="410"/>
    </location>
</feature>
<dbReference type="GO" id="GO:0005634">
    <property type="term" value="C:nucleus"/>
    <property type="evidence" value="ECO:0007669"/>
    <property type="project" value="TreeGrafter"/>
</dbReference>
<feature type="compositionally biased region" description="Basic and acidic residues" evidence="3">
    <location>
        <begin position="345"/>
        <end position="362"/>
    </location>
</feature>
<organism evidence="4 5">
    <name type="scientific">Trichonephila clavata</name>
    <name type="common">Joro spider</name>
    <name type="synonym">Nephila clavata</name>
    <dbReference type="NCBI Taxonomy" id="2740835"/>
    <lineage>
        <taxon>Eukaryota</taxon>
        <taxon>Metazoa</taxon>
        <taxon>Ecdysozoa</taxon>
        <taxon>Arthropoda</taxon>
        <taxon>Chelicerata</taxon>
        <taxon>Arachnida</taxon>
        <taxon>Araneae</taxon>
        <taxon>Araneomorphae</taxon>
        <taxon>Entelegynae</taxon>
        <taxon>Araneoidea</taxon>
        <taxon>Nephilidae</taxon>
        <taxon>Trichonephila</taxon>
    </lineage>
</organism>
<reference evidence="4" key="1">
    <citation type="submission" date="2020-07" db="EMBL/GenBank/DDBJ databases">
        <title>Multicomponent nature underlies the extraordinary mechanical properties of spider dragline silk.</title>
        <authorList>
            <person name="Kono N."/>
            <person name="Nakamura H."/>
            <person name="Mori M."/>
            <person name="Yoshida Y."/>
            <person name="Ohtoshi R."/>
            <person name="Malay A.D."/>
            <person name="Moran D.A.P."/>
            <person name="Tomita M."/>
            <person name="Numata K."/>
            <person name="Arakawa K."/>
        </authorList>
    </citation>
    <scope>NUCLEOTIDE SEQUENCE</scope>
</reference>
<dbReference type="OrthoDB" id="6428954at2759"/>
<evidence type="ECO:0000256" key="1">
    <source>
        <dbReference type="ARBA" id="ARBA00006069"/>
    </source>
</evidence>
<feature type="compositionally biased region" description="Basic and acidic residues" evidence="3">
    <location>
        <begin position="250"/>
        <end position="269"/>
    </location>
</feature>
<feature type="compositionally biased region" description="Basic and acidic residues" evidence="3">
    <location>
        <begin position="482"/>
        <end position="497"/>
    </location>
</feature>
<dbReference type="PANTHER" id="PTHR16291:SF0">
    <property type="entry name" value="NUCLEAR CAP-BINDING PROTEIN SUBUNIT 3"/>
    <property type="match status" value="1"/>
</dbReference>
<evidence type="ECO:0000313" key="4">
    <source>
        <dbReference type="EMBL" id="GFQ99886.1"/>
    </source>
</evidence>
<feature type="compositionally biased region" description="Basic and acidic residues" evidence="3">
    <location>
        <begin position="528"/>
        <end position="544"/>
    </location>
</feature>
<gene>
    <name evidence="4" type="primary">ncbp3</name>
    <name evidence="4" type="ORF">TNCT_130001</name>
</gene>
<comment type="similarity">
    <text evidence="1">Belongs to the NCBP3 family.</text>
</comment>
<keyword evidence="5" id="KW-1185">Reference proteome</keyword>
<sequence>MMEPNIMGKLLPNLKITLGVDSDDQIEEGEISDIELESERSTPEREPKKDVDVVRTWMQTLQNPKVYENKDGGFITGLDLSSEVLIKKLEKRAERFGLEKKDGPITQQGIDDLYKSMGIEPENLKSCKLKNIRLDSLHMRGVNDMSTNDIFKYFGDYGPSSVEWINDVSCNVVWLDAATTARALIGTSRPLILKKKGYAKTESAESEMEATGSKTDDIEAVIEMSDSENDDQEKSEADKNEEMDVSVASEDSKSSVSETKKSSSFKEETEVVEVPVPPGYWRLGLPHSKTKAILLRFATKDDKKLPGAEKRSRYYQTYGNPNYGGLKGLISSSRKRKMQAARNRQAIEKLTIDDSKSQKKIDQPGNAGETSMPMRPRQIKMPRMKMYADEEEEKKRRGLTRSKSGFSSIHSRLGTRYSKDDLQQLGHKFSSASEDEDDDNISIHCTVPARYNVWTDIAESMSREDTYKSSSRSILHSKISRDVRGVRYSSDDTRSSRNLESSRNSRSWASSSSRSSQDLREVLSSSQWKERSQRKSSPKEDLRSKLKRLKKQSSTKYRSPLYMDNEM</sequence>
<comment type="caution">
    <text evidence="4">The sequence shown here is derived from an EMBL/GenBank/DDBJ whole genome shotgun (WGS) entry which is preliminary data.</text>
</comment>
<dbReference type="Proteomes" id="UP000887116">
    <property type="component" value="Unassembled WGS sequence"/>
</dbReference>
<feature type="region of interest" description="Disordered" evidence="3">
    <location>
        <begin position="226"/>
        <end position="270"/>
    </location>
</feature>
<name>A0A8X6L947_TRICU</name>
<dbReference type="GO" id="GO:0003729">
    <property type="term" value="F:mRNA binding"/>
    <property type="evidence" value="ECO:0007669"/>
    <property type="project" value="InterPro"/>
</dbReference>
<dbReference type="EMBL" id="BMAO01005210">
    <property type="protein sequence ID" value="GFQ99886.1"/>
    <property type="molecule type" value="Genomic_DNA"/>
</dbReference>
<protein>
    <recommendedName>
        <fullName evidence="2">Nuclear cap-binding protein subunit 3</fullName>
    </recommendedName>
</protein>
<evidence type="ECO:0000313" key="5">
    <source>
        <dbReference type="Proteomes" id="UP000887116"/>
    </source>
</evidence>
<accession>A0A8X6L947</accession>